<dbReference type="EMBL" id="SPOF01000006">
    <property type="protein sequence ID" value="TIB15710.1"/>
    <property type="molecule type" value="Genomic_DNA"/>
</dbReference>
<feature type="transmembrane region" description="Helical" evidence="6">
    <location>
        <begin position="78"/>
        <end position="99"/>
    </location>
</feature>
<evidence type="ECO:0000313" key="9">
    <source>
        <dbReference type="Proteomes" id="UP000306954"/>
    </source>
</evidence>
<feature type="transmembrane region" description="Helical" evidence="6">
    <location>
        <begin position="372"/>
        <end position="395"/>
    </location>
</feature>
<dbReference type="PANTHER" id="PTHR22950">
    <property type="entry name" value="AMINO ACID TRANSPORTER"/>
    <property type="match status" value="1"/>
</dbReference>
<keyword evidence="4 6" id="KW-1133">Transmembrane helix</keyword>
<protein>
    <recommendedName>
        <fullName evidence="7">Amino acid transporter transmembrane domain-containing protein</fullName>
    </recommendedName>
</protein>
<evidence type="ECO:0000256" key="1">
    <source>
        <dbReference type="ARBA" id="ARBA00004141"/>
    </source>
</evidence>
<feature type="transmembrane region" description="Helical" evidence="6">
    <location>
        <begin position="259"/>
        <end position="282"/>
    </location>
</feature>
<evidence type="ECO:0000256" key="2">
    <source>
        <dbReference type="ARBA" id="ARBA00008066"/>
    </source>
</evidence>
<feature type="transmembrane region" description="Helical" evidence="6">
    <location>
        <begin position="344"/>
        <end position="366"/>
    </location>
</feature>
<comment type="caution">
    <text evidence="8">The sequence shown here is derived from an EMBL/GenBank/DDBJ whole genome shotgun (WGS) entry which is preliminary data.</text>
</comment>
<dbReference type="Gene3D" id="1.20.1740.10">
    <property type="entry name" value="Amino acid/polyamine transporter I"/>
    <property type="match status" value="1"/>
</dbReference>
<organism evidence="8 9">
    <name type="scientific">Wallemia ichthyophaga</name>
    <dbReference type="NCBI Taxonomy" id="245174"/>
    <lineage>
        <taxon>Eukaryota</taxon>
        <taxon>Fungi</taxon>
        <taxon>Dikarya</taxon>
        <taxon>Basidiomycota</taxon>
        <taxon>Wallemiomycotina</taxon>
        <taxon>Wallemiomycetes</taxon>
        <taxon>Wallemiales</taxon>
        <taxon>Wallemiaceae</taxon>
        <taxon>Wallemia</taxon>
    </lineage>
</organism>
<dbReference type="GO" id="GO:0015179">
    <property type="term" value="F:L-amino acid transmembrane transporter activity"/>
    <property type="evidence" value="ECO:0007669"/>
    <property type="project" value="TreeGrafter"/>
</dbReference>
<dbReference type="GO" id="GO:0016020">
    <property type="term" value="C:membrane"/>
    <property type="evidence" value="ECO:0007669"/>
    <property type="project" value="UniProtKB-SubCell"/>
</dbReference>
<feature type="transmembrane region" description="Helical" evidence="6">
    <location>
        <begin position="120"/>
        <end position="138"/>
    </location>
</feature>
<feature type="transmembrane region" description="Helical" evidence="6">
    <location>
        <begin position="416"/>
        <end position="440"/>
    </location>
</feature>
<dbReference type="PANTHER" id="PTHR22950:SF479">
    <property type="entry name" value="AMINO ACID TRANSPORTER (EUROFUNG)-RELATED"/>
    <property type="match status" value="1"/>
</dbReference>
<dbReference type="Pfam" id="PF01490">
    <property type="entry name" value="Aa_trans"/>
    <property type="match status" value="1"/>
</dbReference>
<evidence type="ECO:0000256" key="4">
    <source>
        <dbReference type="ARBA" id="ARBA00022989"/>
    </source>
</evidence>
<feature type="transmembrane region" description="Helical" evidence="6">
    <location>
        <begin position="181"/>
        <end position="202"/>
    </location>
</feature>
<proteinExistence type="inferred from homology"/>
<comment type="similarity">
    <text evidence="2">Belongs to the amino acid/polyamine transporter 2 family.</text>
</comment>
<gene>
    <name evidence="8" type="ORF">E3P90_00731</name>
</gene>
<evidence type="ECO:0000256" key="5">
    <source>
        <dbReference type="ARBA" id="ARBA00023136"/>
    </source>
</evidence>
<feature type="transmembrane region" description="Helical" evidence="6">
    <location>
        <begin position="302"/>
        <end position="323"/>
    </location>
</feature>
<comment type="subcellular location">
    <subcellularLocation>
        <location evidence="1">Membrane</location>
        <topology evidence="1">Multi-pass membrane protein</topology>
    </subcellularLocation>
</comment>
<feature type="transmembrane region" description="Helical" evidence="6">
    <location>
        <begin position="158"/>
        <end position="174"/>
    </location>
</feature>
<name>A0A4T0IBK3_WALIC</name>
<evidence type="ECO:0000313" key="8">
    <source>
        <dbReference type="EMBL" id="TIB15710.1"/>
    </source>
</evidence>
<evidence type="ECO:0000256" key="3">
    <source>
        <dbReference type="ARBA" id="ARBA00022692"/>
    </source>
</evidence>
<evidence type="ECO:0000256" key="6">
    <source>
        <dbReference type="SAM" id="Phobius"/>
    </source>
</evidence>
<keyword evidence="3 6" id="KW-0812">Transmembrane</keyword>
<dbReference type="InterPro" id="IPR013057">
    <property type="entry name" value="AA_transpt_TM"/>
</dbReference>
<accession>A0A4T0IBK3</accession>
<sequence length="498" mass="54601">MKDKASVDSEKSAVHRPVNIRDVDEEVDAFEHLKGTEGYVEYRTLNWFQAGGLLLAETLALGVLSFPNLAAQIGVAPTIVATIILAFLAWITGYILVDFKVNHPSVMNFADVGRIIGGSIFKWVMLIGIVLKSVLIQASHVNSGGTAFTEMSRNARCSVLLCFCMALFGFVCTIPRKFSHASWASFVSCISIITACLITIIACGANQAEYSNATWRAANNPGVAGVVNSLTNMIFAYGGHAAIFAFVSEMKKPNDFKKSLAMVQVVSTSFYITIGVGVYMLVGEENVKSPALSIPGYKLETAAYAIALVSITISGVIPALNGMKQIWVEAFRGKKMLTSNDWKTYTTWIALAFTTWMIGFFLAQLIPFFSSLLSIISSVLTVWFTYGISGIMWLYDNRKGSNRSPEGWFSNRQKTLMFAFSVFIIIMSSVITPLGMYSAIESIKDGYSTGANIIFHAHQLKVLVHRRGFVRTKGLSFLFNGGSSTMWKAGNWDFIALP</sequence>
<keyword evidence="5 6" id="KW-0472">Membrane</keyword>
<dbReference type="AlphaFoldDB" id="A0A4T0IBK3"/>
<evidence type="ECO:0000259" key="7">
    <source>
        <dbReference type="Pfam" id="PF01490"/>
    </source>
</evidence>
<reference evidence="8 9" key="1">
    <citation type="submission" date="2019-03" db="EMBL/GenBank/DDBJ databases">
        <title>Sequencing 23 genomes of Wallemia ichthyophaga.</title>
        <authorList>
            <person name="Gostincar C."/>
        </authorList>
    </citation>
    <scope>NUCLEOTIDE SEQUENCE [LARGE SCALE GENOMIC DNA]</scope>
    <source>
        <strain evidence="8 9">EXF-8621</strain>
    </source>
</reference>
<feature type="domain" description="Amino acid transporter transmembrane" evidence="7">
    <location>
        <begin position="44"/>
        <end position="431"/>
    </location>
</feature>
<feature type="transmembrane region" description="Helical" evidence="6">
    <location>
        <begin position="47"/>
        <end position="66"/>
    </location>
</feature>
<dbReference type="Proteomes" id="UP000306954">
    <property type="component" value="Unassembled WGS sequence"/>
</dbReference>